<dbReference type="AlphaFoldDB" id="A0A7J4J1Q4"/>
<evidence type="ECO:0000313" key="2">
    <source>
        <dbReference type="Proteomes" id="UP000565078"/>
    </source>
</evidence>
<dbReference type="EMBL" id="DUGC01000109">
    <property type="protein sequence ID" value="HIH10335.1"/>
    <property type="molecule type" value="Genomic_DNA"/>
</dbReference>
<reference evidence="2" key="1">
    <citation type="journal article" date="2020" name="bioRxiv">
        <title>A rank-normalized archaeal taxonomy based on genome phylogeny resolves widespread incomplete and uneven classifications.</title>
        <authorList>
            <person name="Rinke C."/>
            <person name="Chuvochina M."/>
            <person name="Mussig A.J."/>
            <person name="Chaumeil P.-A."/>
            <person name="Waite D.W."/>
            <person name="Whitman W.B."/>
            <person name="Parks D.H."/>
            <person name="Hugenholtz P."/>
        </authorList>
    </citation>
    <scope>NUCLEOTIDE SEQUENCE [LARGE SCALE GENOMIC DNA]</scope>
</reference>
<comment type="caution">
    <text evidence="1">The sequence shown here is derived from an EMBL/GenBank/DDBJ whole genome shotgun (WGS) entry which is preliminary data.</text>
</comment>
<protein>
    <submittedName>
        <fullName evidence="1">Uncharacterized protein</fullName>
    </submittedName>
</protein>
<sequence>MALADSFAEVEIFIERELIGLKGQVHCYHVTGPELLRLNKVNPDIPSELIGPEMMSALSSLPYLRRRAHSRGVLKKEGGLKSVVAPSLDSEGEYPQFVITSLDRYYDVPEHAEEYTRRKLGQLEKALAERGFASYHRIMTAAVAETQLILPVLAFEYVTGMPEKDLIGFLNPPGINGSGLVTLMYASKKMGTEAREAWQEPSIPALGGRSLSVLQRNFSEYYKCIPLFLNAVAMGGQEQPSLRTRDNSSFAQMPYAQM</sequence>
<evidence type="ECO:0000313" key="1">
    <source>
        <dbReference type="EMBL" id="HIH10335.1"/>
    </source>
</evidence>
<organism evidence="1 2">
    <name type="scientific">Candidatus Iainarchaeum sp</name>
    <dbReference type="NCBI Taxonomy" id="3101447"/>
    <lineage>
        <taxon>Archaea</taxon>
        <taxon>Candidatus Iainarchaeota</taxon>
        <taxon>Candidatus Iainarchaeia</taxon>
        <taxon>Candidatus Iainarchaeales</taxon>
        <taxon>Candidatus Iainarchaeaceae</taxon>
        <taxon>Candidatus Iainarchaeum</taxon>
    </lineage>
</organism>
<dbReference type="Proteomes" id="UP000565078">
    <property type="component" value="Unassembled WGS sequence"/>
</dbReference>
<accession>A0A7J4J1Q4</accession>
<name>A0A7J4J1Q4_9ARCH</name>
<gene>
    <name evidence="1" type="ORF">HA254_06760</name>
</gene>
<proteinExistence type="predicted"/>